<name>A0A9D1JL08_9FIRM</name>
<dbReference type="Pfam" id="PF01966">
    <property type="entry name" value="HD"/>
    <property type="match status" value="1"/>
</dbReference>
<reference evidence="2" key="1">
    <citation type="submission" date="2020-10" db="EMBL/GenBank/DDBJ databases">
        <authorList>
            <person name="Gilroy R."/>
        </authorList>
    </citation>
    <scope>NUCLEOTIDE SEQUENCE</scope>
    <source>
        <strain evidence="2">CHK190-19873</strain>
    </source>
</reference>
<dbReference type="SUPFAM" id="SSF109604">
    <property type="entry name" value="HD-domain/PDEase-like"/>
    <property type="match status" value="1"/>
</dbReference>
<dbReference type="InterPro" id="IPR003607">
    <property type="entry name" value="HD/PDEase_dom"/>
</dbReference>
<dbReference type="AlphaFoldDB" id="A0A9D1JL08"/>
<feature type="domain" description="HD" evidence="1">
    <location>
        <begin position="33"/>
        <end position="137"/>
    </location>
</feature>
<comment type="caution">
    <text evidence="2">The sequence shown here is derived from an EMBL/GenBank/DDBJ whole genome shotgun (WGS) entry which is preliminary data.</text>
</comment>
<dbReference type="Proteomes" id="UP000823935">
    <property type="component" value="Unassembled WGS sequence"/>
</dbReference>
<reference evidence="2" key="2">
    <citation type="journal article" date="2021" name="PeerJ">
        <title>Extensive microbial diversity within the chicken gut microbiome revealed by metagenomics and culture.</title>
        <authorList>
            <person name="Gilroy R."/>
            <person name="Ravi A."/>
            <person name="Getino M."/>
            <person name="Pursley I."/>
            <person name="Horton D.L."/>
            <person name="Alikhan N.F."/>
            <person name="Baker D."/>
            <person name="Gharbi K."/>
            <person name="Hall N."/>
            <person name="Watson M."/>
            <person name="Adriaenssens E.M."/>
            <person name="Foster-Nyarko E."/>
            <person name="Jarju S."/>
            <person name="Secka A."/>
            <person name="Antonio M."/>
            <person name="Oren A."/>
            <person name="Chaudhuri R.R."/>
            <person name="La Ragione R."/>
            <person name="Hildebrand F."/>
            <person name="Pallen M.J."/>
        </authorList>
    </citation>
    <scope>NUCLEOTIDE SEQUENCE</scope>
    <source>
        <strain evidence="2">CHK190-19873</strain>
    </source>
</reference>
<organism evidence="2 3">
    <name type="scientific">Candidatus Limivivens intestinipullorum</name>
    <dbReference type="NCBI Taxonomy" id="2840858"/>
    <lineage>
        <taxon>Bacteria</taxon>
        <taxon>Bacillati</taxon>
        <taxon>Bacillota</taxon>
        <taxon>Clostridia</taxon>
        <taxon>Lachnospirales</taxon>
        <taxon>Lachnospiraceae</taxon>
        <taxon>Lachnospiraceae incertae sedis</taxon>
        <taxon>Candidatus Limivivens</taxon>
    </lineage>
</organism>
<dbReference type="SMART" id="SM00471">
    <property type="entry name" value="HDc"/>
    <property type="match status" value="1"/>
</dbReference>
<gene>
    <name evidence="2" type="ORF">IAB44_14710</name>
</gene>
<proteinExistence type="predicted"/>
<evidence type="ECO:0000313" key="2">
    <source>
        <dbReference type="EMBL" id="HIS32776.1"/>
    </source>
</evidence>
<dbReference type="EMBL" id="DVIQ01000099">
    <property type="protein sequence ID" value="HIS32776.1"/>
    <property type="molecule type" value="Genomic_DNA"/>
</dbReference>
<dbReference type="NCBIfam" id="TIGR00277">
    <property type="entry name" value="HDIG"/>
    <property type="match status" value="1"/>
</dbReference>
<evidence type="ECO:0000259" key="1">
    <source>
        <dbReference type="PROSITE" id="PS51831"/>
    </source>
</evidence>
<sequence length="160" mass="18108">MDRINRILNHPLFQNCTEQIAGLEESRIFCGHDMSHLLDVARLAYIFTLEEGLGIDRERIYAAALLHDIGRHIQYLEGTPHQEAGLPLAKEILADCGFSAEESREISEAIGRHRDKTAAAEKNLSGVLYRADKMSRSCFSCAAEKECDWSREKKNLALKY</sequence>
<evidence type="ECO:0000313" key="3">
    <source>
        <dbReference type="Proteomes" id="UP000823935"/>
    </source>
</evidence>
<dbReference type="InterPro" id="IPR006674">
    <property type="entry name" value="HD_domain"/>
</dbReference>
<accession>A0A9D1JL08</accession>
<dbReference type="InterPro" id="IPR006675">
    <property type="entry name" value="HDIG_dom"/>
</dbReference>
<dbReference type="Gene3D" id="1.10.3210.10">
    <property type="entry name" value="Hypothetical protein af1432"/>
    <property type="match status" value="1"/>
</dbReference>
<protein>
    <submittedName>
        <fullName evidence="2">HD domain-containing protein</fullName>
    </submittedName>
</protein>
<dbReference type="PROSITE" id="PS51831">
    <property type="entry name" value="HD"/>
    <property type="match status" value="1"/>
</dbReference>